<dbReference type="InterPro" id="IPR056884">
    <property type="entry name" value="NPHP3-like_N"/>
</dbReference>
<proteinExistence type="predicted"/>
<evidence type="ECO:0000256" key="2">
    <source>
        <dbReference type="SAM" id="MobiDB-lite"/>
    </source>
</evidence>
<evidence type="ECO:0000256" key="1">
    <source>
        <dbReference type="ARBA" id="ARBA00022737"/>
    </source>
</evidence>
<dbReference type="STRING" id="71717.A0A4Y7T0X3"/>
<dbReference type="EMBL" id="QPFP01000037">
    <property type="protein sequence ID" value="TEB27793.1"/>
    <property type="molecule type" value="Genomic_DNA"/>
</dbReference>
<evidence type="ECO:0000313" key="4">
    <source>
        <dbReference type="EMBL" id="TEB27793.1"/>
    </source>
</evidence>
<sequence length="712" mass="80877">MQDSTHHGNSSYHSRRPPFSPSSTATAEGLHAMAPNDCPEDNTRPSVVAHEVNLHNVAGNYIDQRTTTIKQFSSSPANLEASHAWLVENIASGAINDSEERSRAPKCLPQTRITVQNDILNWINHDGAPEDPKRMLWITGPAGTGKSAIAGTLADRCQKDRLLAASYFFSASSRSHVRRSKKPLLLTIIYQLLQHEFSRTSGFKEEVLSAIKNNPVVLKKTLDQQLEELILAPLRRVAPKSDPSKWPRAIIVDAVDECGADPPDKPRTSQASRRLKEENHIEILSVLARAAADSSFPFRIVVVSRPEPAIQDFFDNCCSGIVDQVFLNEKYNPDADIALFLGVKFGEIRRQFNLSPSWPSQEVIDFLVREASGHFIYVETIIRFFEHDITHPPHERLHRILERPNVNTTSPLTSLYALYSRIVNTSPNPTLAIDWLLTLQESDPEDAWYTKAVLESHPGEAEFLLKNLASLVGMSNDNGVHTFHFYHKSFLDFLKDKTHVHRAYADHRKQIEAIKRERYYRVLKHRGPQGILSPPIRQHFVAKFCRRHVWHVETRRPEFKYTISDVDWWIDNLEAKERFKAIPQVFDLVHDACSVLSCTDSCRAWRSAILKWCKEESWRIPTAWENLLSTIVPWHYDSRSAGAYPLRPTVSPDLPIDPTEHGVVQHPRLVLSWPSQIRMEPGGHPLGLQLSIHRAAVGSSGRLRDMDSDYVD</sequence>
<dbReference type="PANTHER" id="PTHR10039:SF14">
    <property type="entry name" value="NACHT DOMAIN-CONTAINING PROTEIN"/>
    <property type="match status" value="1"/>
</dbReference>
<dbReference type="InterPro" id="IPR027417">
    <property type="entry name" value="P-loop_NTPase"/>
</dbReference>
<accession>A0A4Y7T0X3</accession>
<name>A0A4Y7T0X3_COPMI</name>
<evidence type="ECO:0000313" key="5">
    <source>
        <dbReference type="Proteomes" id="UP000298030"/>
    </source>
</evidence>
<reference evidence="4 5" key="1">
    <citation type="journal article" date="2019" name="Nat. Ecol. Evol.">
        <title>Megaphylogeny resolves global patterns of mushroom evolution.</title>
        <authorList>
            <person name="Varga T."/>
            <person name="Krizsan K."/>
            <person name="Foldi C."/>
            <person name="Dima B."/>
            <person name="Sanchez-Garcia M."/>
            <person name="Sanchez-Ramirez S."/>
            <person name="Szollosi G.J."/>
            <person name="Szarkandi J.G."/>
            <person name="Papp V."/>
            <person name="Albert L."/>
            <person name="Andreopoulos W."/>
            <person name="Angelini C."/>
            <person name="Antonin V."/>
            <person name="Barry K.W."/>
            <person name="Bougher N.L."/>
            <person name="Buchanan P."/>
            <person name="Buyck B."/>
            <person name="Bense V."/>
            <person name="Catcheside P."/>
            <person name="Chovatia M."/>
            <person name="Cooper J."/>
            <person name="Damon W."/>
            <person name="Desjardin D."/>
            <person name="Finy P."/>
            <person name="Geml J."/>
            <person name="Haridas S."/>
            <person name="Hughes K."/>
            <person name="Justo A."/>
            <person name="Karasinski D."/>
            <person name="Kautmanova I."/>
            <person name="Kiss B."/>
            <person name="Kocsube S."/>
            <person name="Kotiranta H."/>
            <person name="LaButti K.M."/>
            <person name="Lechner B.E."/>
            <person name="Liimatainen K."/>
            <person name="Lipzen A."/>
            <person name="Lukacs Z."/>
            <person name="Mihaltcheva S."/>
            <person name="Morgado L.N."/>
            <person name="Niskanen T."/>
            <person name="Noordeloos M.E."/>
            <person name="Ohm R.A."/>
            <person name="Ortiz-Santana B."/>
            <person name="Ovrebo C."/>
            <person name="Racz N."/>
            <person name="Riley R."/>
            <person name="Savchenko A."/>
            <person name="Shiryaev A."/>
            <person name="Soop K."/>
            <person name="Spirin V."/>
            <person name="Szebenyi C."/>
            <person name="Tomsovsky M."/>
            <person name="Tulloss R.E."/>
            <person name="Uehling J."/>
            <person name="Grigoriev I.V."/>
            <person name="Vagvolgyi C."/>
            <person name="Papp T."/>
            <person name="Martin F.M."/>
            <person name="Miettinen O."/>
            <person name="Hibbett D.S."/>
            <person name="Nagy L.G."/>
        </authorList>
    </citation>
    <scope>NUCLEOTIDE SEQUENCE [LARGE SCALE GENOMIC DNA]</scope>
    <source>
        <strain evidence="4 5">FP101781</strain>
    </source>
</reference>
<dbReference type="PANTHER" id="PTHR10039">
    <property type="entry name" value="AMELOGENIN"/>
    <property type="match status" value="1"/>
</dbReference>
<feature type="domain" description="Nephrocystin 3-like N-terminal" evidence="3">
    <location>
        <begin position="117"/>
        <end position="305"/>
    </location>
</feature>
<gene>
    <name evidence="4" type="ORF">FA13DRAFT_1736273</name>
</gene>
<dbReference type="Gene3D" id="3.40.50.300">
    <property type="entry name" value="P-loop containing nucleotide triphosphate hydrolases"/>
    <property type="match status" value="1"/>
</dbReference>
<organism evidence="4 5">
    <name type="scientific">Coprinellus micaceus</name>
    <name type="common">Glistening ink-cap mushroom</name>
    <name type="synonym">Coprinus micaceus</name>
    <dbReference type="NCBI Taxonomy" id="71717"/>
    <lineage>
        <taxon>Eukaryota</taxon>
        <taxon>Fungi</taxon>
        <taxon>Dikarya</taxon>
        <taxon>Basidiomycota</taxon>
        <taxon>Agaricomycotina</taxon>
        <taxon>Agaricomycetes</taxon>
        <taxon>Agaricomycetidae</taxon>
        <taxon>Agaricales</taxon>
        <taxon>Agaricineae</taxon>
        <taxon>Psathyrellaceae</taxon>
        <taxon>Coprinellus</taxon>
    </lineage>
</organism>
<comment type="caution">
    <text evidence="4">The sequence shown here is derived from an EMBL/GenBank/DDBJ whole genome shotgun (WGS) entry which is preliminary data.</text>
</comment>
<evidence type="ECO:0000259" key="3">
    <source>
        <dbReference type="Pfam" id="PF24883"/>
    </source>
</evidence>
<protein>
    <recommendedName>
        <fullName evidence="3">Nephrocystin 3-like N-terminal domain-containing protein</fullName>
    </recommendedName>
</protein>
<dbReference type="AlphaFoldDB" id="A0A4Y7T0X3"/>
<keyword evidence="1" id="KW-0677">Repeat</keyword>
<dbReference type="SUPFAM" id="SSF52540">
    <property type="entry name" value="P-loop containing nucleoside triphosphate hydrolases"/>
    <property type="match status" value="1"/>
</dbReference>
<dbReference type="Proteomes" id="UP000298030">
    <property type="component" value="Unassembled WGS sequence"/>
</dbReference>
<dbReference type="OrthoDB" id="5106486at2759"/>
<keyword evidence="5" id="KW-1185">Reference proteome</keyword>
<feature type="region of interest" description="Disordered" evidence="2">
    <location>
        <begin position="1"/>
        <end position="26"/>
    </location>
</feature>
<dbReference type="Pfam" id="PF24883">
    <property type="entry name" value="NPHP3_N"/>
    <property type="match status" value="1"/>
</dbReference>